<sequence>MTQKTKNIIKAVGDYGKGLFNFIRGKVTTEADAEDILQDVWVQLSNITDTDDIDHLKGWLFRVARNKIIDRNRKNTEQLIDDLVDYDNEEDDFNFADILLTDENDPESLYLKELFWDELFAALDELPQKQREVFVWNELEDKTLQQIADETGENLKTIISRKGYAVKYLRSRLQQLYNEFLDY</sequence>
<name>A0A562UFQ1_9SPHI</name>
<dbReference type="InterPro" id="IPR013249">
    <property type="entry name" value="RNA_pol_sigma70_r4_t2"/>
</dbReference>
<dbReference type="GO" id="GO:0003677">
    <property type="term" value="F:DNA binding"/>
    <property type="evidence" value="ECO:0007669"/>
    <property type="project" value="UniProtKB-KW"/>
</dbReference>
<dbReference type="InterPro" id="IPR014284">
    <property type="entry name" value="RNA_pol_sigma-70_dom"/>
</dbReference>
<keyword evidence="3" id="KW-0731">Sigma factor</keyword>
<evidence type="ECO:0000256" key="3">
    <source>
        <dbReference type="ARBA" id="ARBA00023082"/>
    </source>
</evidence>
<dbReference type="AlphaFoldDB" id="A0A562UFQ1"/>
<feature type="domain" description="RNA polymerase sigma factor 70 region 4 type 2" evidence="7">
    <location>
        <begin position="118"/>
        <end position="158"/>
    </location>
</feature>
<dbReference type="PANTHER" id="PTHR43133">
    <property type="entry name" value="RNA POLYMERASE ECF-TYPE SIGMA FACTO"/>
    <property type="match status" value="1"/>
</dbReference>
<dbReference type="Pfam" id="PF04542">
    <property type="entry name" value="Sigma70_r2"/>
    <property type="match status" value="1"/>
</dbReference>
<dbReference type="Proteomes" id="UP000317010">
    <property type="component" value="Unassembled WGS sequence"/>
</dbReference>
<keyword evidence="2" id="KW-0805">Transcription regulation</keyword>
<dbReference type="Gene3D" id="1.10.1740.10">
    <property type="match status" value="1"/>
</dbReference>
<dbReference type="InterPro" id="IPR007627">
    <property type="entry name" value="RNA_pol_sigma70_r2"/>
</dbReference>
<comment type="caution">
    <text evidence="8">The sequence shown here is derived from an EMBL/GenBank/DDBJ whole genome shotgun (WGS) entry which is preliminary data.</text>
</comment>
<dbReference type="EMBL" id="VLLI01000001">
    <property type="protein sequence ID" value="TWJ04662.1"/>
    <property type="molecule type" value="Genomic_DNA"/>
</dbReference>
<keyword evidence="4" id="KW-0238">DNA-binding</keyword>
<dbReference type="CDD" id="cd06171">
    <property type="entry name" value="Sigma70_r4"/>
    <property type="match status" value="1"/>
</dbReference>
<evidence type="ECO:0000256" key="2">
    <source>
        <dbReference type="ARBA" id="ARBA00023015"/>
    </source>
</evidence>
<evidence type="ECO:0000259" key="6">
    <source>
        <dbReference type="Pfam" id="PF04542"/>
    </source>
</evidence>
<organism evidence="8 9">
    <name type="scientific">Mucilaginibacter frigoritolerans</name>
    <dbReference type="NCBI Taxonomy" id="652788"/>
    <lineage>
        <taxon>Bacteria</taxon>
        <taxon>Pseudomonadati</taxon>
        <taxon>Bacteroidota</taxon>
        <taxon>Sphingobacteriia</taxon>
        <taxon>Sphingobacteriales</taxon>
        <taxon>Sphingobacteriaceae</taxon>
        <taxon>Mucilaginibacter</taxon>
    </lineage>
</organism>
<protein>
    <submittedName>
        <fullName evidence="8">RNA polymerase sigma factor (Sigma-70 family)</fullName>
    </submittedName>
</protein>
<evidence type="ECO:0000313" key="9">
    <source>
        <dbReference type="Proteomes" id="UP000317010"/>
    </source>
</evidence>
<dbReference type="InterPro" id="IPR013324">
    <property type="entry name" value="RNA_pol_sigma_r3/r4-like"/>
</dbReference>
<dbReference type="GO" id="GO:0016987">
    <property type="term" value="F:sigma factor activity"/>
    <property type="evidence" value="ECO:0007669"/>
    <property type="project" value="UniProtKB-KW"/>
</dbReference>
<dbReference type="OrthoDB" id="9784272at2"/>
<dbReference type="SUPFAM" id="SSF88659">
    <property type="entry name" value="Sigma3 and sigma4 domains of RNA polymerase sigma factors"/>
    <property type="match status" value="1"/>
</dbReference>
<evidence type="ECO:0000259" key="7">
    <source>
        <dbReference type="Pfam" id="PF08281"/>
    </source>
</evidence>
<dbReference type="RefSeq" id="WP_144909058.1">
    <property type="nucleotide sequence ID" value="NZ_VLLI01000001.1"/>
</dbReference>
<dbReference type="InterPro" id="IPR013325">
    <property type="entry name" value="RNA_pol_sigma_r2"/>
</dbReference>
<dbReference type="InterPro" id="IPR036388">
    <property type="entry name" value="WH-like_DNA-bd_sf"/>
</dbReference>
<dbReference type="PANTHER" id="PTHR43133:SF8">
    <property type="entry name" value="RNA POLYMERASE SIGMA FACTOR HI_1459-RELATED"/>
    <property type="match status" value="1"/>
</dbReference>
<proteinExistence type="inferred from homology"/>
<keyword evidence="5" id="KW-0804">Transcription</keyword>
<comment type="similarity">
    <text evidence="1">Belongs to the sigma-70 factor family. ECF subfamily.</text>
</comment>
<feature type="domain" description="RNA polymerase sigma-70 region 2" evidence="6">
    <location>
        <begin position="14"/>
        <end position="76"/>
    </location>
</feature>
<accession>A0A562UFQ1</accession>
<evidence type="ECO:0000256" key="1">
    <source>
        <dbReference type="ARBA" id="ARBA00010641"/>
    </source>
</evidence>
<dbReference type="Pfam" id="PF08281">
    <property type="entry name" value="Sigma70_r4_2"/>
    <property type="match status" value="1"/>
</dbReference>
<keyword evidence="9" id="KW-1185">Reference proteome</keyword>
<evidence type="ECO:0000313" key="8">
    <source>
        <dbReference type="EMBL" id="TWJ04662.1"/>
    </source>
</evidence>
<gene>
    <name evidence="8" type="ORF">JN11_00382</name>
</gene>
<dbReference type="InterPro" id="IPR039425">
    <property type="entry name" value="RNA_pol_sigma-70-like"/>
</dbReference>
<dbReference type="NCBIfam" id="TIGR02937">
    <property type="entry name" value="sigma70-ECF"/>
    <property type="match status" value="1"/>
</dbReference>
<reference evidence="8 9" key="1">
    <citation type="submission" date="2019-07" db="EMBL/GenBank/DDBJ databases">
        <title>Genomic Encyclopedia of Archaeal and Bacterial Type Strains, Phase II (KMG-II): from individual species to whole genera.</title>
        <authorList>
            <person name="Goeker M."/>
        </authorList>
    </citation>
    <scope>NUCLEOTIDE SEQUENCE [LARGE SCALE GENOMIC DNA]</scope>
    <source>
        <strain evidence="8 9">ATCC BAA-1854</strain>
    </source>
</reference>
<evidence type="ECO:0000256" key="4">
    <source>
        <dbReference type="ARBA" id="ARBA00023125"/>
    </source>
</evidence>
<dbReference type="SUPFAM" id="SSF88946">
    <property type="entry name" value="Sigma2 domain of RNA polymerase sigma factors"/>
    <property type="match status" value="1"/>
</dbReference>
<dbReference type="Gene3D" id="1.10.10.10">
    <property type="entry name" value="Winged helix-like DNA-binding domain superfamily/Winged helix DNA-binding domain"/>
    <property type="match status" value="1"/>
</dbReference>
<dbReference type="GO" id="GO:0006352">
    <property type="term" value="P:DNA-templated transcription initiation"/>
    <property type="evidence" value="ECO:0007669"/>
    <property type="project" value="InterPro"/>
</dbReference>
<evidence type="ECO:0000256" key="5">
    <source>
        <dbReference type="ARBA" id="ARBA00023163"/>
    </source>
</evidence>